<dbReference type="SUPFAM" id="SSF53098">
    <property type="entry name" value="Ribonuclease H-like"/>
    <property type="match status" value="1"/>
</dbReference>
<protein>
    <recommendedName>
        <fullName evidence="1">HAT C-terminal dimerisation domain-containing protein</fullName>
    </recommendedName>
</protein>
<feature type="domain" description="HAT C-terminal dimerisation" evidence="1">
    <location>
        <begin position="4"/>
        <end position="57"/>
    </location>
</feature>
<proteinExistence type="predicted"/>
<dbReference type="GO" id="GO:0046983">
    <property type="term" value="F:protein dimerization activity"/>
    <property type="evidence" value="ECO:0007669"/>
    <property type="project" value="InterPro"/>
</dbReference>
<dbReference type="InterPro" id="IPR012337">
    <property type="entry name" value="RNaseH-like_sf"/>
</dbReference>
<keyword evidence="3" id="KW-1185">Reference proteome</keyword>
<dbReference type="Proteomes" id="UP000717328">
    <property type="component" value="Unassembled WGS sequence"/>
</dbReference>
<reference evidence="2" key="2">
    <citation type="submission" date="2021-10" db="EMBL/GenBank/DDBJ databases">
        <title>Phylogenomics reveals ancestral predisposition of the termite-cultivated fungus Termitomyces towards a domesticated lifestyle.</title>
        <authorList>
            <person name="Auxier B."/>
            <person name="Grum-Grzhimaylo A."/>
            <person name="Cardenas M.E."/>
            <person name="Lodge J.D."/>
            <person name="Laessoe T."/>
            <person name="Pedersen O."/>
            <person name="Smith M.E."/>
            <person name="Kuyper T.W."/>
            <person name="Franco-Molano E.A."/>
            <person name="Baroni T.J."/>
            <person name="Aanen D.K."/>
        </authorList>
    </citation>
    <scope>NUCLEOTIDE SEQUENCE</scope>
    <source>
        <strain evidence="2">D49</strain>
    </source>
</reference>
<dbReference type="AlphaFoldDB" id="A0A9P7FL61"/>
<gene>
    <name evidence="2" type="ORF">H0H81_006826</name>
</gene>
<organism evidence="2 3">
    <name type="scientific">Sphagnurus paluster</name>
    <dbReference type="NCBI Taxonomy" id="117069"/>
    <lineage>
        <taxon>Eukaryota</taxon>
        <taxon>Fungi</taxon>
        <taxon>Dikarya</taxon>
        <taxon>Basidiomycota</taxon>
        <taxon>Agaricomycotina</taxon>
        <taxon>Agaricomycetes</taxon>
        <taxon>Agaricomycetidae</taxon>
        <taxon>Agaricales</taxon>
        <taxon>Tricholomatineae</taxon>
        <taxon>Lyophyllaceae</taxon>
        <taxon>Sphagnurus</taxon>
    </lineage>
</organism>
<dbReference type="InterPro" id="IPR008906">
    <property type="entry name" value="HATC_C_dom"/>
</dbReference>
<evidence type="ECO:0000313" key="2">
    <source>
        <dbReference type="EMBL" id="KAG5633563.1"/>
    </source>
</evidence>
<dbReference type="Pfam" id="PF05699">
    <property type="entry name" value="Dimer_Tnp_hAT"/>
    <property type="match status" value="1"/>
</dbReference>
<sequence>NQTDARYHVWASLARDYLAIMGSSVSSERAFSAAGITITKRRNRLRGDIVEALQFLKCLIRKDIIYREVPSRSVLEYELENVEEDDGSPGWEDIPNGEAWDTFIIDDDDELEPSADESEM</sequence>
<comment type="caution">
    <text evidence="2">The sequence shown here is derived from an EMBL/GenBank/DDBJ whole genome shotgun (WGS) entry which is preliminary data.</text>
</comment>
<evidence type="ECO:0000313" key="3">
    <source>
        <dbReference type="Proteomes" id="UP000717328"/>
    </source>
</evidence>
<reference evidence="2" key="1">
    <citation type="submission" date="2021-02" db="EMBL/GenBank/DDBJ databases">
        <authorList>
            <person name="Nieuwenhuis M."/>
            <person name="Van De Peppel L.J.J."/>
        </authorList>
    </citation>
    <scope>NUCLEOTIDE SEQUENCE</scope>
    <source>
        <strain evidence="2">D49</strain>
    </source>
</reference>
<dbReference type="EMBL" id="JABCKI010007498">
    <property type="protein sequence ID" value="KAG5633563.1"/>
    <property type="molecule type" value="Genomic_DNA"/>
</dbReference>
<feature type="non-terminal residue" evidence="2">
    <location>
        <position position="1"/>
    </location>
</feature>
<accession>A0A9P7FL61</accession>
<name>A0A9P7FL61_9AGAR</name>
<evidence type="ECO:0000259" key="1">
    <source>
        <dbReference type="Pfam" id="PF05699"/>
    </source>
</evidence>
<dbReference type="OrthoDB" id="3062869at2759"/>